<protein>
    <submittedName>
        <fullName evidence="2">Unannotated protein</fullName>
    </submittedName>
</protein>
<dbReference type="EMBL" id="CAFBPW010000194">
    <property type="protein sequence ID" value="CAB5037901.1"/>
    <property type="molecule type" value="Genomic_DNA"/>
</dbReference>
<gene>
    <name evidence="2" type="ORF">UFOPK4173_01459</name>
</gene>
<name>A0A6J7SA85_9ZZZZ</name>
<reference evidence="2" key="1">
    <citation type="submission" date="2020-05" db="EMBL/GenBank/DDBJ databases">
        <authorList>
            <person name="Chiriac C."/>
            <person name="Salcher M."/>
            <person name="Ghai R."/>
            <person name="Kavagutti S V."/>
        </authorList>
    </citation>
    <scope>NUCLEOTIDE SEQUENCE</scope>
</reference>
<proteinExistence type="predicted"/>
<accession>A0A6J7SA85</accession>
<evidence type="ECO:0000313" key="2">
    <source>
        <dbReference type="EMBL" id="CAB5037901.1"/>
    </source>
</evidence>
<evidence type="ECO:0000256" key="1">
    <source>
        <dbReference type="SAM" id="MobiDB-lite"/>
    </source>
</evidence>
<feature type="compositionally biased region" description="Polar residues" evidence="1">
    <location>
        <begin position="54"/>
        <end position="71"/>
    </location>
</feature>
<feature type="region of interest" description="Disordered" evidence="1">
    <location>
        <begin position="51"/>
        <end position="71"/>
    </location>
</feature>
<organism evidence="2">
    <name type="scientific">freshwater metagenome</name>
    <dbReference type="NCBI Taxonomy" id="449393"/>
    <lineage>
        <taxon>unclassified sequences</taxon>
        <taxon>metagenomes</taxon>
        <taxon>ecological metagenomes</taxon>
    </lineage>
</organism>
<dbReference type="AlphaFoldDB" id="A0A6J7SA85"/>
<sequence>MSTGGPALGGEGADAHALVLGGACEIVCPDRRGSSGDDPRVAAVLDADIRETKSSINTASSSTMHSTHQKS</sequence>